<feature type="compositionally biased region" description="Basic and acidic residues" evidence="5">
    <location>
        <begin position="267"/>
        <end position="277"/>
    </location>
</feature>
<dbReference type="InterPro" id="IPR006612">
    <property type="entry name" value="THAP_Znf"/>
</dbReference>
<reference evidence="6" key="1">
    <citation type="submission" date="2020-04" db="EMBL/GenBank/DDBJ databases">
        <authorList>
            <person name="Alioto T."/>
            <person name="Alioto T."/>
            <person name="Gomez Garrido J."/>
        </authorList>
    </citation>
    <scope>NUCLEOTIDE SEQUENCE</scope>
    <source>
        <strain evidence="6">A484AB</strain>
    </source>
</reference>
<dbReference type="InterPro" id="IPR026516">
    <property type="entry name" value="THAP1/10"/>
</dbReference>
<keyword evidence="3" id="KW-0862">Zinc</keyword>
<evidence type="ECO:0000256" key="5">
    <source>
        <dbReference type="SAM" id="MobiDB-lite"/>
    </source>
</evidence>
<keyword evidence="7" id="KW-1185">Reference proteome</keyword>
<dbReference type="PANTHER" id="PTHR46600">
    <property type="entry name" value="THAP DOMAIN-CONTAINING"/>
    <property type="match status" value="1"/>
</dbReference>
<keyword evidence="2" id="KW-0863">Zinc-finger</keyword>
<organism evidence="6 7">
    <name type="scientific">Paramuricea clavata</name>
    <name type="common">Red gorgonian</name>
    <name type="synonym">Violescent sea-whip</name>
    <dbReference type="NCBI Taxonomy" id="317549"/>
    <lineage>
        <taxon>Eukaryota</taxon>
        <taxon>Metazoa</taxon>
        <taxon>Cnidaria</taxon>
        <taxon>Anthozoa</taxon>
        <taxon>Octocorallia</taxon>
        <taxon>Malacalcyonacea</taxon>
        <taxon>Plexauridae</taxon>
        <taxon>Paramuricea</taxon>
    </lineage>
</organism>
<dbReference type="GO" id="GO:0043565">
    <property type="term" value="F:sequence-specific DNA binding"/>
    <property type="evidence" value="ECO:0007669"/>
    <property type="project" value="InterPro"/>
</dbReference>
<dbReference type="InterPro" id="IPR038441">
    <property type="entry name" value="THAP_Znf_sf"/>
</dbReference>
<dbReference type="EMBL" id="CACRXK020001089">
    <property type="protein sequence ID" value="CAB3986902.1"/>
    <property type="molecule type" value="Genomic_DNA"/>
</dbReference>
<name>A0A7D9HKL9_PARCT</name>
<dbReference type="Proteomes" id="UP001152795">
    <property type="component" value="Unassembled WGS sequence"/>
</dbReference>
<protein>
    <submittedName>
        <fullName evidence="6">THAP domain-containing 2-like</fullName>
    </submittedName>
</protein>
<dbReference type="GO" id="GO:0008270">
    <property type="term" value="F:zinc ion binding"/>
    <property type="evidence" value="ECO:0007669"/>
    <property type="project" value="UniProtKB-KW"/>
</dbReference>
<evidence type="ECO:0000256" key="1">
    <source>
        <dbReference type="ARBA" id="ARBA00022723"/>
    </source>
</evidence>
<comment type="caution">
    <text evidence="6">The sequence shown here is derived from an EMBL/GenBank/DDBJ whole genome shotgun (WGS) entry which is preliminary data.</text>
</comment>
<feature type="compositionally biased region" description="Acidic residues" evidence="5">
    <location>
        <begin position="244"/>
        <end position="266"/>
    </location>
</feature>
<keyword evidence="4" id="KW-0238">DNA-binding</keyword>
<dbReference type="OrthoDB" id="5988168at2759"/>
<keyword evidence="1" id="KW-0479">Metal-binding</keyword>
<feature type="region of interest" description="Disordered" evidence="5">
    <location>
        <begin position="244"/>
        <end position="277"/>
    </location>
</feature>
<dbReference type="SMART" id="SM00980">
    <property type="entry name" value="THAP"/>
    <property type="match status" value="1"/>
</dbReference>
<evidence type="ECO:0000256" key="3">
    <source>
        <dbReference type="ARBA" id="ARBA00022833"/>
    </source>
</evidence>
<sequence length="277" mass="31595">MASTLTYSSNKPNKPRGGQYCIAGWQNGKSCTNSQPTEGVSMHRFPKDKERLNKWTTFVRRHRAKFVPQQFSILCSMHFDEAAFTVNTGIAQSLNMRRKLQNDAVPTKDCMESTLQETQAVSDRDRRMILCEVPWNEGEVVSETEDIHPSVEVESSVNFCEEPSGSGTIIEDDHGKAKICANCDDLARKVTRLQKKVSWLRKSKQKLHERKVIPCVMLKVTILVKASIDPDVELDMAEIQDFVGNDEDGDMDWQPEEEMSQPEEENVMEHESRNTVR</sequence>
<dbReference type="Pfam" id="PF05485">
    <property type="entry name" value="THAP"/>
    <property type="match status" value="1"/>
</dbReference>
<dbReference type="PANTHER" id="PTHR46600:SF11">
    <property type="entry name" value="THAP DOMAIN-CONTAINING PROTEIN 10"/>
    <property type="match status" value="1"/>
</dbReference>
<evidence type="ECO:0000313" key="7">
    <source>
        <dbReference type="Proteomes" id="UP001152795"/>
    </source>
</evidence>
<proteinExistence type="predicted"/>
<evidence type="ECO:0000313" key="6">
    <source>
        <dbReference type="EMBL" id="CAB3986902.1"/>
    </source>
</evidence>
<gene>
    <name evidence="6" type="ORF">PACLA_8A038300</name>
</gene>
<evidence type="ECO:0000256" key="2">
    <source>
        <dbReference type="ARBA" id="ARBA00022771"/>
    </source>
</evidence>
<dbReference type="AlphaFoldDB" id="A0A7D9HKL9"/>
<evidence type="ECO:0000256" key="4">
    <source>
        <dbReference type="ARBA" id="ARBA00023125"/>
    </source>
</evidence>
<dbReference type="SMART" id="SM00692">
    <property type="entry name" value="DM3"/>
    <property type="match status" value="1"/>
</dbReference>
<dbReference type="Gene3D" id="6.20.210.20">
    <property type="entry name" value="THAP domain"/>
    <property type="match status" value="1"/>
</dbReference>
<dbReference type="SUPFAM" id="SSF57716">
    <property type="entry name" value="Glucocorticoid receptor-like (DNA-binding domain)"/>
    <property type="match status" value="1"/>
</dbReference>
<dbReference type="PROSITE" id="PS50950">
    <property type="entry name" value="ZF_THAP"/>
    <property type="match status" value="1"/>
</dbReference>
<accession>A0A7D9HKL9</accession>